<name>A0A085ZQZ2_9FLAO</name>
<dbReference type="AlphaFoldDB" id="A0A085ZQZ2"/>
<keyword evidence="2" id="KW-0378">Hydrolase</keyword>
<gene>
    <name evidence="4" type="ORF">IW19_15665</name>
</gene>
<dbReference type="GO" id="GO:0005975">
    <property type="term" value="P:carbohydrate metabolic process"/>
    <property type="evidence" value="ECO:0007669"/>
    <property type="project" value="InterPro"/>
</dbReference>
<dbReference type="GO" id="GO:0016020">
    <property type="term" value="C:membrane"/>
    <property type="evidence" value="ECO:0007669"/>
    <property type="project" value="TreeGrafter"/>
</dbReference>
<dbReference type="PANTHER" id="PTHR10587">
    <property type="entry name" value="GLYCOSYL TRANSFERASE-RELATED"/>
    <property type="match status" value="1"/>
</dbReference>
<dbReference type="SUPFAM" id="SSF88713">
    <property type="entry name" value="Glycoside hydrolase/deacetylase"/>
    <property type="match status" value="1"/>
</dbReference>
<dbReference type="RefSeq" id="WP_035685776.1">
    <property type="nucleotide sequence ID" value="NZ_JPRL01000001.1"/>
</dbReference>
<dbReference type="Proteomes" id="UP000028715">
    <property type="component" value="Unassembled WGS sequence"/>
</dbReference>
<sequence length="214" mass="24712">MGFYWVKTNSFIKTVFSKYCWDIPNNEKKIYLTFDDGPTPEITDWVLSELKKFDAKATFFCIGKNIKANLALFEKLITDGHSIGNHTMNHVNGWKIDTNDYIENVKNCEHVLEEEQRKACNHLLFRPPYGKIKKAQSKILRSLGYKIIMWDVLSADFDQSITPEKCLENVTKNVKSGSVIVFHDSVKASPNLKFALPKTLHFLKENGYTFDIIH</sequence>
<dbReference type="GO" id="GO:0046872">
    <property type="term" value="F:metal ion binding"/>
    <property type="evidence" value="ECO:0007669"/>
    <property type="project" value="UniProtKB-KW"/>
</dbReference>
<evidence type="ECO:0000313" key="5">
    <source>
        <dbReference type="Proteomes" id="UP000028715"/>
    </source>
</evidence>
<dbReference type="EMBL" id="JPRL01000001">
    <property type="protein sequence ID" value="KFF06856.1"/>
    <property type="molecule type" value="Genomic_DNA"/>
</dbReference>
<evidence type="ECO:0000256" key="1">
    <source>
        <dbReference type="ARBA" id="ARBA00022723"/>
    </source>
</evidence>
<evidence type="ECO:0000259" key="3">
    <source>
        <dbReference type="PROSITE" id="PS51677"/>
    </source>
</evidence>
<reference evidence="4 5" key="1">
    <citation type="submission" date="2014-07" db="EMBL/GenBank/DDBJ databases">
        <title>Genome of Flavobacterium reichenbachii LMG 25512.</title>
        <authorList>
            <person name="Stropko S.J."/>
            <person name="Pipes S.E."/>
            <person name="Newman J.D."/>
        </authorList>
    </citation>
    <scope>NUCLEOTIDE SEQUENCE [LARGE SCALE GENOMIC DNA]</scope>
    <source>
        <strain evidence="4 5">LMG 25512</strain>
    </source>
</reference>
<proteinExistence type="predicted"/>
<evidence type="ECO:0000256" key="2">
    <source>
        <dbReference type="ARBA" id="ARBA00022801"/>
    </source>
</evidence>
<evidence type="ECO:0000313" key="4">
    <source>
        <dbReference type="EMBL" id="KFF06856.1"/>
    </source>
</evidence>
<dbReference type="eggNOG" id="COG0726">
    <property type="taxonomic scope" value="Bacteria"/>
</dbReference>
<dbReference type="OrthoDB" id="9812065at2"/>
<dbReference type="STRING" id="362418.IW19_15665"/>
<protein>
    <submittedName>
        <fullName evidence="4">Polysaccharide deacetylase</fullName>
    </submittedName>
</protein>
<organism evidence="4 5">
    <name type="scientific">Flavobacterium reichenbachii</name>
    <dbReference type="NCBI Taxonomy" id="362418"/>
    <lineage>
        <taxon>Bacteria</taxon>
        <taxon>Pseudomonadati</taxon>
        <taxon>Bacteroidota</taxon>
        <taxon>Flavobacteriia</taxon>
        <taxon>Flavobacteriales</taxon>
        <taxon>Flavobacteriaceae</taxon>
        <taxon>Flavobacterium</taxon>
    </lineage>
</organism>
<dbReference type="CDD" id="cd10917">
    <property type="entry name" value="CE4_NodB_like_6s_7s"/>
    <property type="match status" value="1"/>
</dbReference>
<dbReference type="InterPro" id="IPR002509">
    <property type="entry name" value="NODB_dom"/>
</dbReference>
<keyword evidence="1" id="KW-0479">Metal-binding</keyword>
<dbReference type="PANTHER" id="PTHR10587:SF133">
    <property type="entry name" value="CHITIN DEACETYLASE 1-RELATED"/>
    <property type="match status" value="1"/>
</dbReference>
<accession>A0A085ZQZ2</accession>
<dbReference type="GO" id="GO:0016810">
    <property type="term" value="F:hydrolase activity, acting on carbon-nitrogen (but not peptide) bonds"/>
    <property type="evidence" value="ECO:0007669"/>
    <property type="project" value="InterPro"/>
</dbReference>
<dbReference type="Pfam" id="PF01522">
    <property type="entry name" value="Polysacc_deac_1"/>
    <property type="match status" value="1"/>
</dbReference>
<dbReference type="Gene3D" id="3.20.20.370">
    <property type="entry name" value="Glycoside hydrolase/deacetylase"/>
    <property type="match status" value="1"/>
</dbReference>
<dbReference type="PROSITE" id="PS51677">
    <property type="entry name" value="NODB"/>
    <property type="match status" value="1"/>
</dbReference>
<dbReference type="InterPro" id="IPR050248">
    <property type="entry name" value="Polysacc_deacetylase_ArnD"/>
</dbReference>
<keyword evidence="5" id="KW-1185">Reference proteome</keyword>
<comment type="caution">
    <text evidence="4">The sequence shown here is derived from an EMBL/GenBank/DDBJ whole genome shotgun (WGS) entry which is preliminary data.</text>
</comment>
<feature type="domain" description="NodB homology" evidence="3">
    <location>
        <begin position="28"/>
        <end position="211"/>
    </location>
</feature>
<dbReference type="InterPro" id="IPR011330">
    <property type="entry name" value="Glyco_hydro/deAcase_b/a-brl"/>
</dbReference>